<dbReference type="Proteomes" id="UP001183615">
    <property type="component" value="Unassembled WGS sequence"/>
</dbReference>
<evidence type="ECO:0000256" key="13">
    <source>
        <dbReference type="PIRNR" id="PIRNR038945"/>
    </source>
</evidence>
<dbReference type="InterPro" id="IPR036052">
    <property type="entry name" value="TrpB-like_PALP_sf"/>
</dbReference>
<proteinExistence type="inferred from homology"/>
<evidence type="ECO:0000256" key="6">
    <source>
        <dbReference type="ARBA" id="ARBA00018679"/>
    </source>
</evidence>
<reference evidence="16" key="1">
    <citation type="submission" date="2023-07" db="EMBL/GenBank/DDBJ databases">
        <title>30 novel species of actinomycetes from the DSMZ collection.</title>
        <authorList>
            <person name="Nouioui I."/>
        </authorList>
    </citation>
    <scope>NUCLEOTIDE SEQUENCE [LARGE SCALE GENOMIC DNA]</scope>
    <source>
        <strain evidence="16">DSM 41886</strain>
    </source>
</reference>
<keyword evidence="7 13" id="KW-0028">Amino-acid biosynthesis</keyword>
<evidence type="ECO:0000256" key="11">
    <source>
        <dbReference type="ARBA" id="ARBA00049144"/>
    </source>
</evidence>
<evidence type="ECO:0000256" key="5">
    <source>
        <dbReference type="ARBA" id="ARBA00013028"/>
    </source>
</evidence>
<dbReference type="InterPro" id="IPR050147">
    <property type="entry name" value="Ser/Thr_Dehydratase"/>
</dbReference>
<comment type="cofactor">
    <cofactor evidence="1 13">
        <name>pyridoxal 5'-phosphate</name>
        <dbReference type="ChEBI" id="CHEBI:597326"/>
    </cofactor>
</comment>
<evidence type="ECO:0000256" key="7">
    <source>
        <dbReference type="ARBA" id="ARBA00022605"/>
    </source>
</evidence>
<keyword evidence="16" id="KW-1185">Reference proteome</keyword>
<dbReference type="NCBIfam" id="TIGR00260">
    <property type="entry name" value="thrC"/>
    <property type="match status" value="1"/>
</dbReference>
<accession>A0ABU2RZW8</accession>
<keyword evidence="9 13" id="KW-0663">Pyridoxal phosphate</keyword>
<dbReference type="Gene3D" id="3.40.50.1100">
    <property type="match status" value="2"/>
</dbReference>
<dbReference type="InterPro" id="IPR026260">
    <property type="entry name" value="Thr_Synthase_bac/arc"/>
</dbReference>
<dbReference type="InterPro" id="IPR000634">
    <property type="entry name" value="Ser/Thr_deHydtase_PyrdxlP-BS"/>
</dbReference>
<evidence type="ECO:0000313" key="16">
    <source>
        <dbReference type="Proteomes" id="UP001183615"/>
    </source>
</evidence>
<feature type="domain" description="Tryptophan synthase beta chain-like PALP" evidence="14">
    <location>
        <begin position="39"/>
        <end position="333"/>
    </location>
</feature>
<dbReference type="PIRSF" id="PIRSF038945">
    <property type="entry name" value="Thr_synthase"/>
    <property type="match status" value="1"/>
</dbReference>
<gene>
    <name evidence="15" type="primary">thrC</name>
    <name evidence="15" type="ORF">RM779_01865</name>
</gene>
<evidence type="ECO:0000256" key="1">
    <source>
        <dbReference type="ARBA" id="ARBA00001933"/>
    </source>
</evidence>
<evidence type="ECO:0000256" key="12">
    <source>
        <dbReference type="NCBIfam" id="TIGR00260"/>
    </source>
</evidence>
<keyword evidence="8 13" id="KW-0791">Threonine biosynthesis</keyword>
<dbReference type="InterPro" id="IPR001926">
    <property type="entry name" value="TrpB-like_PALP"/>
</dbReference>
<comment type="catalytic activity">
    <reaction evidence="11 13">
        <text>O-phospho-L-homoserine + H2O = L-threonine + phosphate</text>
        <dbReference type="Rhea" id="RHEA:10840"/>
        <dbReference type="ChEBI" id="CHEBI:15377"/>
        <dbReference type="ChEBI" id="CHEBI:43474"/>
        <dbReference type="ChEBI" id="CHEBI:57590"/>
        <dbReference type="ChEBI" id="CHEBI:57926"/>
        <dbReference type="EC" id="4.2.3.1"/>
    </reaction>
</comment>
<dbReference type="CDD" id="cd01563">
    <property type="entry name" value="Thr-synth_1"/>
    <property type="match status" value="1"/>
</dbReference>
<evidence type="ECO:0000256" key="4">
    <source>
        <dbReference type="ARBA" id="ARBA00005517"/>
    </source>
</evidence>
<dbReference type="EMBL" id="JAVREV010000001">
    <property type="protein sequence ID" value="MDT0441350.1"/>
    <property type="molecule type" value="Genomic_DNA"/>
</dbReference>
<evidence type="ECO:0000259" key="14">
    <source>
        <dbReference type="Pfam" id="PF00291"/>
    </source>
</evidence>
<dbReference type="InterPro" id="IPR004450">
    <property type="entry name" value="Thr_synthase-like"/>
</dbReference>
<comment type="caution">
    <text evidence="15">The sequence shown here is derived from an EMBL/GenBank/DDBJ whole genome shotgun (WGS) entry which is preliminary data.</text>
</comment>
<evidence type="ECO:0000256" key="10">
    <source>
        <dbReference type="ARBA" id="ARBA00023239"/>
    </source>
</evidence>
<dbReference type="Pfam" id="PF00291">
    <property type="entry name" value="PALP"/>
    <property type="match status" value="1"/>
</dbReference>
<dbReference type="PROSITE" id="PS00165">
    <property type="entry name" value="DEHYDRATASE_SER_THR"/>
    <property type="match status" value="1"/>
</dbReference>
<evidence type="ECO:0000256" key="2">
    <source>
        <dbReference type="ARBA" id="ARBA00003648"/>
    </source>
</evidence>
<evidence type="ECO:0000313" key="15">
    <source>
        <dbReference type="EMBL" id="MDT0441350.1"/>
    </source>
</evidence>
<sequence length="367" mass="38340">MDAPAMSAAAAGGRTSSQWRGVIEEYRDRLPVTSRTPVVTLREGGTPLVPAVVLSERTGCDVYLKVEGANPTGSFKDRGMTMAMSRAKEEGAQAVICASTGNTSASAAAYAVRAGMVCAVLVPQGKIALGKMGQALVHGARILQVEGNFDDCLTLARDLAEKYPVALVNSVNPVRIEGQKTAAFEIVDMLGDAPDIHVLPVGNAGNITAYWKGYREYAADGIASRTPRMWGYQASGAAPIVRGEPVKDPTTIATAIRIGNPASWTLAEQARDESGGRVDEVTDRQILAAYRLLAAREGVFVEPASAASVAGLLKAAENGDVDPGQRIVCTVTGNGLKDPDWAVSGAPQPVTVPVDADAAAARLDLVR</sequence>
<keyword evidence="10 13" id="KW-0456">Lyase</keyword>
<evidence type="ECO:0000256" key="9">
    <source>
        <dbReference type="ARBA" id="ARBA00022898"/>
    </source>
</evidence>
<name>A0ABU2RZW8_9ACTN</name>
<organism evidence="15 16">
    <name type="scientific">Streptomyces johnsoniae</name>
    <dbReference type="NCBI Taxonomy" id="3075532"/>
    <lineage>
        <taxon>Bacteria</taxon>
        <taxon>Bacillati</taxon>
        <taxon>Actinomycetota</taxon>
        <taxon>Actinomycetes</taxon>
        <taxon>Kitasatosporales</taxon>
        <taxon>Streptomycetaceae</taxon>
        <taxon>Streptomyces</taxon>
    </lineage>
</organism>
<comment type="similarity">
    <text evidence="4 13">Belongs to the threonine synthase family.</text>
</comment>
<dbReference type="GO" id="GO:0004795">
    <property type="term" value="F:threonine synthase activity"/>
    <property type="evidence" value="ECO:0007669"/>
    <property type="project" value="UniProtKB-EC"/>
</dbReference>
<dbReference type="EC" id="4.2.3.1" evidence="5 12"/>
<dbReference type="PANTHER" id="PTHR48078:SF6">
    <property type="entry name" value="L-THREONINE DEHYDRATASE CATABOLIC TDCB"/>
    <property type="match status" value="1"/>
</dbReference>
<comment type="function">
    <text evidence="2 13">Catalyzes the gamma-elimination of phosphate from L-phosphohomoserine and the beta-addition of water to produce L-threonine.</text>
</comment>
<evidence type="ECO:0000256" key="8">
    <source>
        <dbReference type="ARBA" id="ARBA00022697"/>
    </source>
</evidence>
<dbReference type="RefSeq" id="WP_253194598.1">
    <property type="nucleotide sequence ID" value="NZ_JAVREV010000001.1"/>
</dbReference>
<evidence type="ECO:0000256" key="3">
    <source>
        <dbReference type="ARBA" id="ARBA00004979"/>
    </source>
</evidence>
<comment type="pathway">
    <text evidence="3 13">Amino-acid biosynthesis; L-threonine biosynthesis; L-threonine from L-aspartate: step 5/5.</text>
</comment>
<dbReference type="SUPFAM" id="SSF53686">
    <property type="entry name" value="Tryptophan synthase beta subunit-like PLP-dependent enzymes"/>
    <property type="match status" value="1"/>
</dbReference>
<protein>
    <recommendedName>
        <fullName evidence="6 12">Threonine synthase</fullName>
        <ecNumber evidence="5 12">4.2.3.1</ecNumber>
    </recommendedName>
</protein>
<dbReference type="PANTHER" id="PTHR48078">
    <property type="entry name" value="THREONINE DEHYDRATASE, MITOCHONDRIAL-RELATED"/>
    <property type="match status" value="1"/>
</dbReference>